<dbReference type="SUPFAM" id="SSF53041">
    <property type="entry name" value="Resolvase-like"/>
    <property type="match status" value="1"/>
</dbReference>
<evidence type="ECO:0000313" key="5">
    <source>
        <dbReference type="Proteomes" id="UP000886824"/>
    </source>
</evidence>
<dbReference type="SMART" id="SM00857">
    <property type="entry name" value="Resolvase"/>
    <property type="match status" value="1"/>
</dbReference>
<dbReference type="InterPro" id="IPR036162">
    <property type="entry name" value="Resolvase-like_N_sf"/>
</dbReference>
<protein>
    <submittedName>
        <fullName evidence="4">Recombinase family protein</fullName>
    </submittedName>
</protein>
<dbReference type="EMBL" id="DXCX01000017">
    <property type="protein sequence ID" value="HIY72666.1"/>
    <property type="molecule type" value="Genomic_DNA"/>
</dbReference>
<dbReference type="PANTHER" id="PTHR30461:SF23">
    <property type="entry name" value="DNA RECOMBINASE-RELATED"/>
    <property type="match status" value="1"/>
</dbReference>
<dbReference type="Pfam" id="PF00239">
    <property type="entry name" value="Resolvase"/>
    <property type="match status" value="1"/>
</dbReference>
<dbReference type="Pfam" id="PF13408">
    <property type="entry name" value="Zn_ribbon_recom"/>
    <property type="match status" value="1"/>
</dbReference>
<evidence type="ECO:0000259" key="3">
    <source>
        <dbReference type="PROSITE" id="PS51737"/>
    </source>
</evidence>
<dbReference type="Pfam" id="PF07508">
    <property type="entry name" value="Recombinase"/>
    <property type="match status" value="1"/>
</dbReference>
<dbReference type="Proteomes" id="UP000886824">
    <property type="component" value="Unassembled WGS sequence"/>
</dbReference>
<dbReference type="InterPro" id="IPR006119">
    <property type="entry name" value="Resolv_N"/>
</dbReference>
<evidence type="ECO:0000313" key="4">
    <source>
        <dbReference type="EMBL" id="HIY72666.1"/>
    </source>
</evidence>
<comment type="caution">
    <text evidence="4">The sequence shown here is derived from an EMBL/GenBank/DDBJ whole genome shotgun (WGS) entry which is preliminary data.</text>
</comment>
<keyword evidence="1" id="KW-0175">Coiled coil</keyword>
<dbReference type="InterPro" id="IPR025827">
    <property type="entry name" value="Zn_ribbon_recom_dom"/>
</dbReference>
<dbReference type="InterPro" id="IPR050639">
    <property type="entry name" value="SSR_resolvase"/>
</dbReference>
<feature type="coiled-coil region" evidence="1">
    <location>
        <begin position="363"/>
        <end position="414"/>
    </location>
</feature>
<dbReference type="InterPro" id="IPR038109">
    <property type="entry name" value="DNA_bind_recomb_sf"/>
</dbReference>
<dbReference type="PROSITE" id="PS51736">
    <property type="entry name" value="RECOMBINASES_3"/>
    <property type="match status" value="1"/>
</dbReference>
<dbReference type="CDD" id="cd00338">
    <property type="entry name" value="Ser_Recombinase"/>
    <property type="match status" value="1"/>
</dbReference>
<evidence type="ECO:0000256" key="1">
    <source>
        <dbReference type="SAM" id="Coils"/>
    </source>
</evidence>
<reference evidence="4" key="1">
    <citation type="journal article" date="2021" name="PeerJ">
        <title>Extensive microbial diversity within the chicken gut microbiome revealed by metagenomics and culture.</title>
        <authorList>
            <person name="Gilroy R."/>
            <person name="Ravi A."/>
            <person name="Getino M."/>
            <person name="Pursley I."/>
            <person name="Horton D.L."/>
            <person name="Alikhan N.F."/>
            <person name="Baker D."/>
            <person name="Gharbi K."/>
            <person name="Hall N."/>
            <person name="Watson M."/>
            <person name="Adriaenssens E.M."/>
            <person name="Foster-Nyarko E."/>
            <person name="Jarju S."/>
            <person name="Secka A."/>
            <person name="Antonio M."/>
            <person name="Oren A."/>
            <person name="Chaudhuri R.R."/>
            <person name="La Ragione R."/>
            <person name="Hildebrand F."/>
            <person name="Pallen M.J."/>
        </authorList>
    </citation>
    <scope>NUCLEOTIDE SEQUENCE</scope>
    <source>
        <strain evidence="4">CHK33-7979</strain>
    </source>
</reference>
<gene>
    <name evidence="4" type="ORF">H9826_01660</name>
</gene>
<dbReference type="PANTHER" id="PTHR30461">
    <property type="entry name" value="DNA-INVERTASE FROM LAMBDOID PROPHAGE"/>
    <property type="match status" value="1"/>
</dbReference>
<evidence type="ECO:0000259" key="2">
    <source>
        <dbReference type="PROSITE" id="PS51736"/>
    </source>
</evidence>
<dbReference type="Gene3D" id="3.90.1750.20">
    <property type="entry name" value="Putative Large Serine Recombinase, Chain B, Domain 2"/>
    <property type="match status" value="1"/>
</dbReference>
<feature type="domain" description="Resolvase/invertase-type recombinase catalytic" evidence="2">
    <location>
        <begin position="2"/>
        <end position="146"/>
    </location>
</feature>
<name>A0A9D1Z5Z8_9FIRM</name>
<reference evidence="4" key="2">
    <citation type="submission" date="2021-04" db="EMBL/GenBank/DDBJ databases">
        <authorList>
            <person name="Gilroy R."/>
        </authorList>
    </citation>
    <scope>NUCLEOTIDE SEQUENCE</scope>
    <source>
        <strain evidence="4">CHK33-7979</strain>
    </source>
</reference>
<feature type="domain" description="Recombinase" evidence="3">
    <location>
        <begin position="154"/>
        <end position="260"/>
    </location>
</feature>
<accession>A0A9D1Z5Z8</accession>
<dbReference type="Gene3D" id="3.40.50.1390">
    <property type="entry name" value="Resolvase, N-terminal catalytic domain"/>
    <property type="match status" value="1"/>
</dbReference>
<dbReference type="InterPro" id="IPR011109">
    <property type="entry name" value="DNA_bind_recombinase_dom"/>
</dbReference>
<organism evidence="4 5">
    <name type="scientific">Candidatus Intestinimonas merdavium</name>
    <dbReference type="NCBI Taxonomy" id="2838622"/>
    <lineage>
        <taxon>Bacteria</taxon>
        <taxon>Bacillati</taxon>
        <taxon>Bacillota</taxon>
        <taxon>Clostridia</taxon>
        <taxon>Eubacteriales</taxon>
        <taxon>Intestinimonas</taxon>
    </lineage>
</organism>
<dbReference type="PROSITE" id="PS51737">
    <property type="entry name" value="RECOMBINASE_DNA_BIND"/>
    <property type="match status" value="1"/>
</dbReference>
<proteinExistence type="predicted"/>
<dbReference type="GO" id="GO:0003677">
    <property type="term" value="F:DNA binding"/>
    <property type="evidence" value="ECO:0007669"/>
    <property type="project" value="InterPro"/>
</dbReference>
<dbReference type="AlphaFoldDB" id="A0A9D1Z5Z8"/>
<sequence>MNAVVYARYSSHRQGEQSIEGQLAEAKKYAEAHGLTIIHEYCDRAQTGRNDDREQFQRMLADAAKHAFDALIVWKTDRIGRNKEEIALNKYHLKKNGVKIHYIAEMIPDTPEGIILEAVIEGMAAYYSEQLSQNVRRGMRASAGKAQFTGGRPPLGYLIDENKKFVIDPGTAPVVRLIFDLYARGRTVTEIIRILNEKGLRTVHNRPFGHNSLRSILKNEKYIGVYAYQDTVRIEDAIPPIVEPEVFYKVQEMLKYNQRAAAHKNAKADYLLTEKLFCGKCGSMMVGVCGTSRTGSRHYYYSCNAQRRKQCDKRPVRKMWIEDLVLEYVTALIRNDDLLEFIAEKTYQYYLAQNTESSYTESLQKALEDVEKATANLIRAMEAGIFNEATKQRMEELDGQRTELRDALAAARLREDLGLKKEHILYFLHRFAEMDVTDEDCQKQMIKIFVNSVFVYDDKVVMTFNYSGDDRTITLHEIDAGSQQGVRLPRGAAYQIVLTKKMHSKNAARKCGVFAFKRKNRRIQNRKVRFSKRGSAHSENGGLGDAHGPFYAIR</sequence>
<dbReference type="GO" id="GO:0000150">
    <property type="term" value="F:DNA strand exchange activity"/>
    <property type="evidence" value="ECO:0007669"/>
    <property type="project" value="InterPro"/>
</dbReference>